<evidence type="ECO:0000256" key="2">
    <source>
        <dbReference type="ARBA" id="ARBA00022692"/>
    </source>
</evidence>
<dbReference type="InterPro" id="IPR007016">
    <property type="entry name" value="O-antigen_ligase-rel_domated"/>
</dbReference>
<feature type="region of interest" description="Disordered" evidence="5">
    <location>
        <begin position="442"/>
        <end position="463"/>
    </location>
</feature>
<feature type="transmembrane region" description="Helical" evidence="6">
    <location>
        <begin position="58"/>
        <end position="79"/>
    </location>
</feature>
<keyword evidence="3 6" id="KW-1133">Transmembrane helix</keyword>
<reference evidence="8 9" key="1">
    <citation type="submission" date="2019-01" db="EMBL/GenBank/DDBJ databases">
        <title>Pseudoxanthomonas composti sp. nov., isolated from compost.</title>
        <authorList>
            <person name="Yang G."/>
        </authorList>
    </citation>
    <scope>NUCLEOTIDE SEQUENCE [LARGE SCALE GENOMIC DNA]</scope>
    <source>
        <strain evidence="8 9">GSS15</strain>
    </source>
</reference>
<feature type="domain" description="O-antigen ligase-related" evidence="7">
    <location>
        <begin position="198"/>
        <end position="333"/>
    </location>
</feature>
<feature type="transmembrane region" description="Helical" evidence="6">
    <location>
        <begin position="360"/>
        <end position="378"/>
    </location>
</feature>
<proteinExistence type="predicted"/>
<dbReference type="AlphaFoldDB" id="A0A4Q1JRJ2"/>
<dbReference type="Proteomes" id="UP000289784">
    <property type="component" value="Unassembled WGS sequence"/>
</dbReference>
<evidence type="ECO:0000259" key="7">
    <source>
        <dbReference type="Pfam" id="PF04932"/>
    </source>
</evidence>
<accession>A0A4Q1JRJ2</accession>
<dbReference type="GO" id="GO:0016874">
    <property type="term" value="F:ligase activity"/>
    <property type="evidence" value="ECO:0007669"/>
    <property type="project" value="UniProtKB-KW"/>
</dbReference>
<feature type="transmembrane region" description="Helical" evidence="6">
    <location>
        <begin position="214"/>
        <end position="243"/>
    </location>
</feature>
<evidence type="ECO:0000256" key="1">
    <source>
        <dbReference type="ARBA" id="ARBA00004141"/>
    </source>
</evidence>
<dbReference type="OrthoDB" id="871774at2"/>
<evidence type="ECO:0000256" key="4">
    <source>
        <dbReference type="ARBA" id="ARBA00023136"/>
    </source>
</evidence>
<evidence type="ECO:0000256" key="3">
    <source>
        <dbReference type="ARBA" id="ARBA00022989"/>
    </source>
</evidence>
<dbReference type="Pfam" id="PF04932">
    <property type="entry name" value="Wzy_C"/>
    <property type="match status" value="1"/>
</dbReference>
<evidence type="ECO:0000256" key="5">
    <source>
        <dbReference type="SAM" id="MobiDB-lite"/>
    </source>
</evidence>
<dbReference type="PANTHER" id="PTHR37422">
    <property type="entry name" value="TEICHURONIC ACID BIOSYNTHESIS PROTEIN TUAE"/>
    <property type="match status" value="1"/>
</dbReference>
<comment type="caution">
    <text evidence="8">The sequence shown here is derived from an EMBL/GenBank/DDBJ whole genome shotgun (WGS) entry which is preliminary data.</text>
</comment>
<gene>
    <name evidence="8" type="ORF">EPA99_16495</name>
</gene>
<keyword evidence="4 6" id="KW-0472">Membrane</keyword>
<organism evidence="8 9">
    <name type="scientific">Pseudoxanthomonas composti</name>
    <dbReference type="NCBI Taxonomy" id="2137479"/>
    <lineage>
        <taxon>Bacteria</taxon>
        <taxon>Pseudomonadati</taxon>
        <taxon>Pseudomonadota</taxon>
        <taxon>Gammaproteobacteria</taxon>
        <taxon>Lysobacterales</taxon>
        <taxon>Lysobacteraceae</taxon>
        <taxon>Pseudoxanthomonas</taxon>
    </lineage>
</organism>
<protein>
    <submittedName>
        <fullName evidence="8">O-antigen ligase domain-containing protein</fullName>
    </submittedName>
</protein>
<feature type="transmembrane region" description="Helical" evidence="6">
    <location>
        <begin position="166"/>
        <end position="183"/>
    </location>
</feature>
<feature type="transmembrane region" description="Helical" evidence="6">
    <location>
        <begin position="117"/>
        <end position="134"/>
    </location>
</feature>
<dbReference type="PANTHER" id="PTHR37422:SF13">
    <property type="entry name" value="LIPOPOLYSACCHARIDE BIOSYNTHESIS PROTEIN PA4999-RELATED"/>
    <property type="match status" value="1"/>
</dbReference>
<keyword evidence="8" id="KW-0436">Ligase</keyword>
<keyword evidence="9" id="KW-1185">Reference proteome</keyword>
<feature type="transmembrane region" description="Helical" evidence="6">
    <location>
        <begin position="27"/>
        <end position="46"/>
    </location>
</feature>
<feature type="transmembrane region" description="Helical" evidence="6">
    <location>
        <begin position="188"/>
        <end position="208"/>
    </location>
</feature>
<evidence type="ECO:0000313" key="9">
    <source>
        <dbReference type="Proteomes" id="UP000289784"/>
    </source>
</evidence>
<evidence type="ECO:0000256" key="6">
    <source>
        <dbReference type="SAM" id="Phobius"/>
    </source>
</evidence>
<feature type="transmembrane region" description="Helical" evidence="6">
    <location>
        <begin position="328"/>
        <end position="348"/>
    </location>
</feature>
<name>A0A4Q1JRJ2_9GAMM</name>
<comment type="subcellular location">
    <subcellularLocation>
        <location evidence="1">Membrane</location>
        <topology evidence="1">Multi-pass membrane protein</topology>
    </subcellularLocation>
</comment>
<dbReference type="EMBL" id="SAWZ01000011">
    <property type="protein sequence ID" value="RXR00883.1"/>
    <property type="molecule type" value="Genomic_DNA"/>
</dbReference>
<evidence type="ECO:0000313" key="8">
    <source>
        <dbReference type="EMBL" id="RXR00883.1"/>
    </source>
</evidence>
<sequence length="463" mass="50185">MMLKWLLMVPIVFMVNQLHLDFSTGIPAVNVSNILFGLCVAGLLVLKPRHQTAIGRSPLTVPLLLLFGALTLSCVIGMLRQPGDAIEDITYLKNLLFYPLLYFVYRRCGQDEKSTRQLIILVAVVAAVAGLEAVREGLDYGFGNFNETRRASGPFGTDFRDSNRAGVFYAMFMPLFVALALFLRGQKLWRLGAVVGIGLLAIAIMATYSRQSYLIALVCVALLLIRRNVILATLIGILMVPAVGLLPDSVTQRVAETQQQDAVGDEQLDDSTASRFEIWAGAFEMWQDHPLGVGLNRFKRNIGTYVPRYAGYDAHSIYMLTLAETGPLGLGALLLVLASLLWFGASMVRKVPSQDTEGKALTLGFTLMVVAVGLGNAYGSPFYEGPVMGNFWILCGLLEHYVALRQRAAAGVNATAAVISPVHAIGQRFPLASRALPGRYGPAPSAVDEAPPAQALDAPARNE</sequence>
<keyword evidence="2 6" id="KW-0812">Transmembrane</keyword>
<dbReference type="GO" id="GO:0016020">
    <property type="term" value="C:membrane"/>
    <property type="evidence" value="ECO:0007669"/>
    <property type="project" value="UniProtKB-SubCell"/>
</dbReference>
<dbReference type="InterPro" id="IPR051533">
    <property type="entry name" value="WaaL-like"/>
</dbReference>
<feature type="transmembrane region" description="Helical" evidence="6">
    <location>
        <begin position="85"/>
        <end position="105"/>
    </location>
</feature>